<sequence>MSFLGKSLRFFPAITLGVALLGMSADPVQAVPVGNQKTLKTARASDKWREAAVQYADAHWNWTTWDDSTPRAKDSQAQPYFECAEFVARALAAGGLVPGLKPDDPQDSYYHYKAPNGKEYDLLLISDVFGYRNLYDFIMDYDLGADVGDDPAKARPGDVVVIFNSDYSDKLHTGLVAQEVKGDADSTVDAHNTAHYRRTYQKFDANGYAHVIHIDPGLIKSQKPAVQPPSDPDLIRSHASHAHPS</sequence>
<proteinExistence type="predicted"/>
<evidence type="ECO:0000313" key="3">
    <source>
        <dbReference type="EMBL" id="MDU9000789.1"/>
    </source>
</evidence>
<feature type="chain" id="PRO_5046196568" evidence="2">
    <location>
        <begin position="31"/>
        <end position="245"/>
    </location>
</feature>
<keyword evidence="4" id="KW-1185">Reference proteome</keyword>
<feature type="signal peptide" evidence="2">
    <location>
        <begin position="1"/>
        <end position="30"/>
    </location>
</feature>
<protein>
    <submittedName>
        <fullName evidence="3">Amidase domain-containing protein</fullName>
    </submittedName>
</protein>
<feature type="region of interest" description="Disordered" evidence="1">
    <location>
        <begin position="221"/>
        <end position="245"/>
    </location>
</feature>
<reference evidence="3 4" key="1">
    <citation type="submission" date="2023-02" db="EMBL/GenBank/DDBJ databases">
        <authorList>
            <person name="Maleckis M."/>
        </authorList>
    </citation>
    <scope>NUCLEOTIDE SEQUENCE [LARGE SCALE GENOMIC DNA]</scope>
    <source>
        <strain evidence="3 4">P8-A2</strain>
    </source>
</reference>
<accession>A0ABU3V3M5</accession>
<dbReference type="RefSeq" id="WP_316738072.1">
    <property type="nucleotide sequence ID" value="NZ_JARAKF010000002.1"/>
</dbReference>
<gene>
    <name evidence="3" type="ORF">PU648_52580</name>
</gene>
<name>A0ABU3V3M5_9ACTN</name>
<dbReference type="Proteomes" id="UP001257627">
    <property type="component" value="Unassembled WGS sequence"/>
</dbReference>
<dbReference type="EMBL" id="JARAKF010000002">
    <property type="protein sequence ID" value="MDU9000789.1"/>
    <property type="molecule type" value="Genomic_DNA"/>
</dbReference>
<keyword evidence="2" id="KW-0732">Signal</keyword>
<comment type="caution">
    <text evidence="3">The sequence shown here is derived from an EMBL/GenBank/DDBJ whole genome shotgun (WGS) entry which is preliminary data.</text>
</comment>
<evidence type="ECO:0000256" key="2">
    <source>
        <dbReference type="SAM" id="SignalP"/>
    </source>
</evidence>
<evidence type="ECO:0000313" key="4">
    <source>
        <dbReference type="Proteomes" id="UP001257627"/>
    </source>
</evidence>
<organism evidence="3 4">
    <name type="scientific">Streptomyces mirabilis</name>
    <dbReference type="NCBI Taxonomy" id="68239"/>
    <lineage>
        <taxon>Bacteria</taxon>
        <taxon>Bacillati</taxon>
        <taxon>Actinomycetota</taxon>
        <taxon>Actinomycetes</taxon>
        <taxon>Kitasatosporales</taxon>
        <taxon>Streptomycetaceae</taxon>
        <taxon>Streptomyces</taxon>
    </lineage>
</organism>
<evidence type="ECO:0000256" key="1">
    <source>
        <dbReference type="SAM" id="MobiDB-lite"/>
    </source>
</evidence>